<name>B6UFX1_MAIZE</name>
<evidence type="ECO:0000256" key="1">
    <source>
        <dbReference type="ARBA" id="ARBA00008210"/>
    </source>
</evidence>
<evidence type="ECO:0000313" key="6">
    <source>
        <dbReference type="Proteomes" id="UP000007305"/>
    </source>
</evidence>
<dbReference type="RefSeq" id="NP_001351440.1">
    <property type="nucleotide sequence ID" value="NM_001364511.1"/>
</dbReference>
<dbReference type="InterPro" id="IPR036354">
    <property type="entry name" value="Prot_inh_pot1_sf"/>
</dbReference>
<dbReference type="GO" id="GO:0004867">
    <property type="term" value="F:serine-type endopeptidase inhibitor activity"/>
    <property type="evidence" value="ECO:0007669"/>
    <property type="project" value="UniProtKB-KW"/>
</dbReference>
<evidence type="ECO:0000313" key="5">
    <source>
        <dbReference type="EnsemblPlants" id="Zm00001eb201970_P001"/>
    </source>
</evidence>
<keyword evidence="2" id="KW-0646">Protease inhibitor</keyword>
<dbReference type="GO" id="GO:0009611">
    <property type="term" value="P:response to wounding"/>
    <property type="evidence" value="ECO:0007669"/>
    <property type="project" value="InterPro"/>
</dbReference>
<protein>
    <submittedName>
        <fullName evidence="4 5">Uncharacterized protein</fullName>
    </submittedName>
</protein>
<reference evidence="4" key="1">
    <citation type="journal article" date="2009" name="Plant Mol. Biol.">
        <title>Insights into corn genes derived from large-scale cDNA sequencing.</title>
        <authorList>
            <person name="Alexandrov N.N."/>
            <person name="Brover V.V."/>
            <person name="Freidin S."/>
            <person name="Troukhan M.E."/>
            <person name="Tatarinova T.V."/>
            <person name="Zhang H."/>
            <person name="Swaller T.J."/>
            <person name="Lu Y.P."/>
            <person name="Bouck J."/>
            <person name="Flavell R.B."/>
            <person name="Feldmann K.A."/>
        </authorList>
    </citation>
    <scope>NUCLEOTIDE SEQUENCE</scope>
</reference>
<dbReference type="SUPFAM" id="SSF54654">
    <property type="entry name" value="CI-2 family of serine protease inhibitors"/>
    <property type="match status" value="1"/>
</dbReference>
<organism evidence="4">
    <name type="scientific">Zea mays</name>
    <name type="common">Maize</name>
    <dbReference type="NCBI Taxonomy" id="4577"/>
    <lineage>
        <taxon>Eukaryota</taxon>
        <taxon>Viridiplantae</taxon>
        <taxon>Streptophyta</taxon>
        <taxon>Embryophyta</taxon>
        <taxon>Tracheophyta</taxon>
        <taxon>Spermatophyta</taxon>
        <taxon>Magnoliopsida</taxon>
        <taxon>Liliopsida</taxon>
        <taxon>Poales</taxon>
        <taxon>Poaceae</taxon>
        <taxon>PACMAD clade</taxon>
        <taxon>Panicoideae</taxon>
        <taxon>Andropogonodae</taxon>
        <taxon>Andropogoneae</taxon>
        <taxon>Tripsacinae</taxon>
        <taxon>Zea</taxon>
    </lineage>
</organism>
<dbReference type="Proteomes" id="UP000007305">
    <property type="component" value="Chromosome 4"/>
</dbReference>
<dbReference type="EMBL" id="EU976136">
    <property type="protein sequence ID" value="ACG48254.1"/>
    <property type="molecule type" value="mRNA"/>
</dbReference>
<dbReference type="KEGG" id="zma:100278960"/>
<evidence type="ECO:0000256" key="2">
    <source>
        <dbReference type="ARBA" id="ARBA00022690"/>
    </source>
</evidence>
<keyword evidence="3" id="KW-0722">Serine protease inhibitor</keyword>
<sequence>MEVVKLGITTQTWPDLVGYAVVDAVNIIRQDNPNITEVRVLPPDGVPSPLQDGAIRVCIYNDIVNGQAVVVNPAPYIG</sequence>
<dbReference type="OrthoDB" id="580986at2759"/>
<evidence type="ECO:0000313" key="4">
    <source>
        <dbReference type="EMBL" id="ACG48254.1"/>
    </source>
</evidence>
<dbReference type="Gramene" id="Zm00001eb201970_T001">
    <property type="protein sequence ID" value="Zm00001eb201970_P001"/>
    <property type="gene ID" value="Zm00001eb201970"/>
</dbReference>
<dbReference type="InterPro" id="IPR000864">
    <property type="entry name" value="Prot_inh_pot1"/>
</dbReference>
<dbReference type="EnsemblPlants" id="Zm00001eb201970_T001">
    <property type="protein sequence ID" value="Zm00001eb201970_P001"/>
    <property type="gene ID" value="Zm00001eb201970"/>
</dbReference>
<reference evidence="5" key="3">
    <citation type="submission" date="2019-07" db="EMBL/GenBank/DDBJ databases">
        <authorList>
            <person name="Seetharam A."/>
            <person name="Woodhouse M."/>
            <person name="Cannon E."/>
        </authorList>
    </citation>
    <scope>NUCLEOTIDE SEQUENCE [LARGE SCALE GENOMIC DNA]</scope>
    <source>
        <strain evidence="5">cv. B73</strain>
    </source>
</reference>
<gene>
    <name evidence="5" type="primary">LOC100278960</name>
</gene>
<reference evidence="6" key="2">
    <citation type="journal article" date="2009" name="Science">
        <title>The B73 maize genome: complexity, diversity, and dynamics.</title>
        <authorList>
            <person name="Schnable P.S."/>
            <person name="Ware D."/>
            <person name="Fulton R.S."/>
            <person name="Stein J.C."/>
            <person name="Wei F."/>
            <person name="Pasternak S."/>
            <person name="Liang C."/>
            <person name="Zhang J."/>
            <person name="Fulton L."/>
            <person name="Graves T.A."/>
            <person name="Minx P."/>
            <person name="Reily A.D."/>
            <person name="Courtney L."/>
            <person name="Kruchowski S.S."/>
            <person name="Tomlinson C."/>
            <person name="Strong C."/>
            <person name="Delehaunty K."/>
            <person name="Fronick C."/>
            <person name="Courtney B."/>
            <person name="Rock S.M."/>
            <person name="Belter E."/>
            <person name="Du F."/>
            <person name="Kim K."/>
            <person name="Abbott R.M."/>
            <person name="Cotton M."/>
            <person name="Levy A."/>
            <person name="Marchetto P."/>
            <person name="Ochoa K."/>
            <person name="Jackson S.M."/>
            <person name="Gillam B."/>
            <person name="Chen W."/>
            <person name="Yan L."/>
            <person name="Higginbotham J."/>
            <person name="Cardenas M."/>
            <person name="Waligorski J."/>
            <person name="Applebaum E."/>
            <person name="Phelps L."/>
            <person name="Falcone J."/>
            <person name="Kanchi K."/>
            <person name="Thane T."/>
            <person name="Scimone A."/>
            <person name="Thane N."/>
            <person name="Henke J."/>
            <person name="Wang T."/>
            <person name="Ruppert J."/>
            <person name="Shah N."/>
            <person name="Rotter K."/>
            <person name="Hodges J."/>
            <person name="Ingenthron E."/>
            <person name="Cordes M."/>
            <person name="Kohlberg S."/>
            <person name="Sgro J."/>
            <person name="Delgado B."/>
            <person name="Mead K."/>
            <person name="Chinwalla A."/>
            <person name="Leonard S."/>
            <person name="Crouse K."/>
            <person name="Collura K."/>
            <person name="Kudrna D."/>
            <person name="Currie J."/>
            <person name="He R."/>
            <person name="Angelova A."/>
            <person name="Rajasekar S."/>
            <person name="Mueller T."/>
            <person name="Lomeli R."/>
            <person name="Scara G."/>
            <person name="Ko A."/>
            <person name="Delaney K."/>
            <person name="Wissotski M."/>
            <person name="Lopez G."/>
            <person name="Campos D."/>
            <person name="Braidotti M."/>
            <person name="Ashley E."/>
            <person name="Golser W."/>
            <person name="Kim H."/>
            <person name="Lee S."/>
            <person name="Lin J."/>
            <person name="Dujmic Z."/>
            <person name="Kim W."/>
            <person name="Talag J."/>
            <person name="Zuccolo A."/>
            <person name="Fan C."/>
            <person name="Sebastian A."/>
            <person name="Kramer M."/>
            <person name="Spiegel L."/>
            <person name="Nascimento L."/>
            <person name="Zutavern T."/>
            <person name="Miller B."/>
            <person name="Ambroise C."/>
            <person name="Muller S."/>
            <person name="Spooner W."/>
            <person name="Narechania A."/>
            <person name="Ren L."/>
            <person name="Wei S."/>
            <person name="Kumari S."/>
            <person name="Faga B."/>
            <person name="Levy M.J."/>
            <person name="McMahan L."/>
            <person name="Van Buren P."/>
            <person name="Vaughn M.W."/>
            <person name="Ying K."/>
            <person name="Yeh C.-T."/>
            <person name="Emrich S.J."/>
            <person name="Jia Y."/>
            <person name="Kalyanaraman A."/>
            <person name="Hsia A.-P."/>
            <person name="Barbazuk W.B."/>
            <person name="Baucom R.S."/>
            <person name="Brutnell T.P."/>
            <person name="Carpita N.C."/>
            <person name="Chaparro C."/>
            <person name="Chia J.-M."/>
            <person name="Deragon J.-M."/>
            <person name="Estill J.C."/>
            <person name="Fu Y."/>
            <person name="Jeddeloh J.A."/>
            <person name="Han Y."/>
            <person name="Lee H."/>
            <person name="Li P."/>
            <person name="Lisch D.R."/>
            <person name="Liu S."/>
            <person name="Liu Z."/>
            <person name="Nagel D.H."/>
            <person name="McCann M.C."/>
            <person name="SanMiguel P."/>
            <person name="Myers A.M."/>
            <person name="Nettleton D."/>
            <person name="Nguyen J."/>
            <person name="Penning B.W."/>
            <person name="Ponnala L."/>
            <person name="Schneider K.L."/>
            <person name="Schwartz D.C."/>
            <person name="Sharma A."/>
            <person name="Soderlund C."/>
            <person name="Springer N.M."/>
            <person name="Sun Q."/>
            <person name="Wang H."/>
            <person name="Waterman M."/>
            <person name="Westerman R."/>
            <person name="Wolfgruber T.K."/>
            <person name="Yang L."/>
            <person name="Yu Y."/>
            <person name="Zhang L."/>
            <person name="Zhou S."/>
            <person name="Zhu Q."/>
            <person name="Bennetzen J.L."/>
            <person name="Dawe R.K."/>
            <person name="Jiang J."/>
            <person name="Jiang N."/>
            <person name="Presting G.G."/>
            <person name="Wessler S.R."/>
            <person name="Aluru S."/>
            <person name="Martienssen R.A."/>
            <person name="Clifton S.W."/>
            <person name="McCombie W.R."/>
            <person name="Wing R.A."/>
            <person name="Wilson R.K."/>
        </authorList>
    </citation>
    <scope>NUCLEOTIDE SEQUENCE [LARGE SCALE GENOMIC DNA]</scope>
    <source>
        <strain evidence="6">cv. B73</strain>
    </source>
</reference>
<reference evidence="5" key="4">
    <citation type="submission" date="2021-05" db="UniProtKB">
        <authorList>
            <consortium name="EnsemblPlants"/>
        </authorList>
    </citation>
    <scope>IDENTIFICATION</scope>
    <source>
        <strain evidence="5">cv. B73</strain>
    </source>
</reference>
<dbReference type="Gene3D" id="3.30.10.10">
    <property type="entry name" value="Trypsin Inhibitor V, subunit A"/>
    <property type="match status" value="1"/>
</dbReference>
<comment type="similarity">
    <text evidence="1">Belongs to the protease inhibitor I13 (potato type I serine protease inhibitor) family.</text>
</comment>
<dbReference type="GeneID" id="100278960"/>
<dbReference type="Pfam" id="PF00280">
    <property type="entry name" value="potato_inhibit"/>
    <property type="match status" value="1"/>
</dbReference>
<proteinExistence type="evidence at transcript level"/>
<dbReference type="AlphaFoldDB" id="B6UFX1"/>
<dbReference type="HOGENOM" id="CLU_2625596_0_0_1"/>
<accession>B6UFX1</accession>
<keyword evidence="6" id="KW-1185">Reference proteome</keyword>
<evidence type="ECO:0000256" key="3">
    <source>
        <dbReference type="ARBA" id="ARBA00022900"/>
    </source>
</evidence>